<evidence type="ECO:0000259" key="4">
    <source>
        <dbReference type="Pfam" id="PF13609"/>
    </source>
</evidence>
<dbReference type="Pfam" id="PF13609">
    <property type="entry name" value="Porin_4"/>
    <property type="match status" value="1"/>
</dbReference>
<dbReference type="Proteomes" id="UP000294963">
    <property type="component" value="Unassembled WGS sequence"/>
</dbReference>
<keyword evidence="2" id="KW-0732">Signal</keyword>
<keyword evidence="6" id="KW-1185">Reference proteome</keyword>
<reference evidence="5 6" key="1">
    <citation type="submission" date="2019-03" db="EMBL/GenBank/DDBJ databases">
        <title>Genomic analyses of the natural microbiome of Caenorhabditis elegans.</title>
        <authorList>
            <person name="Samuel B."/>
        </authorList>
    </citation>
    <scope>NUCLEOTIDE SEQUENCE [LARGE SCALE GENOMIC DNA]</scope>
    <source>
        <strain evidence="5 6">JUb89</strain>
    </source>
</reference>
<dbReference type="SUPFAM" id="SSF56935">
    <property type="entry name" value="Porins"/>
    <property type="match status" value="1"/>
</dbReference>
<comment type="subcellular location">
    <subcellularLocation>
        <location evidence="1">Cell outer membrane</location>
        <topology evidence="1">Multi-pass membrane protein</topology>
    </subcellularLocation>
</comment>
<dbReference type="InterPro" id="IPR033900">
    <property type="entry name" value="Gram_neg_porin_domain"/>
</dbReference>
<evidence type="ECO:0000313" key="5">
    <source>
        <dbReference type="EMBL" id="TCM60250.1"/>
    </source>
</evidence>
<dbReference type="CDD" id="cd00342">
    <property type="entry name" value="gram_neg_porins"/>
    <property type="match status" value="1"/>
</dbReference>
<dbReference type="PANTHER" id="PTHR34501:SF2">
    <property type="entry name" value="OUTER MEMBRANE PORIN F-RELATED"/>
    <property type="match status" value="1"/>
</dbReference>
<gene>
    <name evidence="5" type="ORF">EC844_1341</name>
</gene>
<dbReference type="InterPro" id="IPR050298">
    <property type="entry name" value="Gram-neg_bact_OMP"/>
</dbReference>
<accession>A0A4R1XEH3</accession>
<dbReference type="AlphaFoldDB" id="A0A4R1XEH3"/>
<comment type="caution">
    <text evidence="5">The sequence shown here is derived from an EMBL/GenBank/DDBJ whole genome shotgun (WGS) entry which is preliminary data.</text>
</comment>
<dbReference type="InterPro" id="IPR023614">
    <property type="entry name" value="Porin_dom_sf"/>
</dbReference>
<dbReference type="EMBL" id="SLVJ01000034">
    <property type="protein sequence ID" value="TCM60250.1"/>
    <property type="molecule type" value="Genomic_DNA"/>
</dbReference>
<sequence length="389" mass="43862">MHPKHMHPSKPVLSLCVMTCALLIAPIGHTEIDLIAKNQLDSPLLSPLSVQFGGQLRPQWVHNVGDEPSYYKNGHDGLSRLRLTINYDVSPETKVVGYYERGINPFKILGMDNHYSPQSPSSSERQSYISIENKTYGTLTYGHQFGLYYSVIGMKSDVWDNDAHAGATAIGAHTNYDGANRPKNSLMYSKDFDHFKLYANVLFPEKAKVLSDQHIYKRQNGAGIGLDYKPSKTLTYSAAFSTTKAQIKSEQHQATTEANDYQQNIFGTAVTYQPNQWYLVATASYYNDFVPVVNNPTVQHYFVGDGYGLEAFAGYTFKFDLPYLKSIQPYIAVDSLRLKSAENFRANHQYVGFSTSFNKNLKIMTEHTFASTSDKSEKDSTWITMFISF</sequence>
<keyword evidence="3" id="KW-0472">Membrane</keyword>
<dbReference type="PANTHER" id="PTHR34501">
    <property type="entry name" value="PROTEIN YDDL-RELATED"/>
    <property type="match status" value="1"/>
</dbReference>
<dbReference type="Gene3D" id="2.40.160.10">
    <property type="entry name" value="Porin"/>
    <property type="match status" value="1"/>
</dbReference>
<proteinExistence type="predicted"/>
<dbReference type="GO" id="GO:0009279">
    <property type="term" value="C:cell outer membrane"/>
    <property type="evidence" value="ECO:0007669"/>
    <property type="project" value="UniProtKB-SubCell"/>
</dbReference>
<evidence type="ECO:0000313" key="6">
    <source>
        <dbReference type="Proteomes" id="UP000294963"/>
    </source>
</evidence>
<dbReference type="OrthoDB" id="6490232at2"/>
<name>A0A4R1XEH3_ACICA</name>
<protein>
    <submittedName>
        <fullName evidence="5">Putative porin</fullName>
    </submittedName>
</protein>
<feature type="domain" description="Porin" evidence="4">
    <location>
        <begin position="49"/>
        <end position="309"/>
    </location>
</feature>
<evidence type="ECO:0000256" key="2">
    <source>
        <dbReference type="ARBA" id="ARBA00022729"/>
    </source>
</evidence>
<organism evidence="5 6">
    <name type="scientific">Acinetobacter calcoaceticus</name>
    <dbReference type="NCBI Taxonomy" id="471"/>
    <lineage>
        <taxon>Bacteria</taxon>
        <taxon>Pseudomonadati</taxon>
        <taxon>Pseudomonadota</taxon>
        <taxon>Gammaproteobacteria</taxon>
        <taxon>Moraxellales</taxon>
        <taxon>Moraxellaceae</taxon>
        <taxon>Acinetobacter</taxon>
        <taxon>Acinetobacter calcoaceticus/baumannii complex</taxon>
    </lineage>
</organism>
<dbReference type="GO" id="GO:0015288">
    <property type="term" value="F:porin activity"/>
    <property type="evidence" value="ECO:0007669"/>
    <property type="project" value="InterPro"/>
</dbReference>
<evidence type="ECO:0000256" key="3">
    <source>
        <dbReference type="ARBA" id="ARBA00023136"/>
    </source>
</evidence>
<evidence type="ECO:0000256" key="1">
    <source>
        <dbReference type="ARBA" id="ARBA00004571"/>
    </source>
</evidence>